<dbReference type="GO" id="GO:0044781">
    <property type="term" value="P:bacterial-type flagellum organization"/>
    <property type="evidence" value="ECO:0007669"/>
    <property type="project" value="UniProtKB-KW"/>
</dbReference>
<dbReference type="InterPro" id="IPR053716">
    <property type="entry name" value="Flag_assembly_chemotaxis_eff"/>
</dbReference>
<dbReference type="PANTHER" id="PTHR38786:SF1">
    <property type="entry name" value="FLAGELLAR FLIJ PROTEIN"/>
    <property type="match status" value="1"/>
</dbReference>
<keyword evidence="11" id="KW-0282">Flagellum</keyword>
<accession>A0A7T5EP21</accession>
<evidence type="ECO:0000313" key="11">
    <source>
        <dbReference type="EMBL" id="QQE76131.1"/>
    </source>
</evidence>
<organism evidence="11 13">
    <name type="scientific">Brevibacillus composti</name>
    <dbReference type="NCBI Taxonomy" id="2796470"/>
    <lineage>
        <taxon>Bacteria</taxon>
        <taxon>Bacillati</taxon>
        <taxon>Bacillota</taxon>
        <taxon>Bacilli</taxon>
        <taxon>Bacillales</taxon>
        <taxon>Paenibacillaceae</taxon>
        <taxon>Brevibacillus</taxon>
    </lineage>
</organism>
<dbReference type="NCBIfam" id="TIGR02473">
    <property type="entry name" value="flagell_FliJ"/>
    <property type="match status" value="1"/>
</dbReference>
<dbReference type="Gene3D" id="1.10.287.1700">
    <property type="match status" value="1"/>
</dbReference>
<evidence type="ECO:0000256" key="10">
    <source>
        <dbReference type="ARBA" id="ARBA00023225"/>
    </source>
</evidence>
<dbReference type="InterPro" id="IPR012823">
    <property type="entry name" value="Flagell_FliJ"/>
</dbReference>
<keyword evidence="8" id="KW-0653">Protein transport</keyword>
<keyword evidence="11" id="KW-0969">Cilium</keyword>
<evidence type="ECO:0000256" key="6">
    <source>
        <dbReference type="ARBA" id="ARBA00022500"/>
    </source>
</evidence>
<keyword evidence="6" id="KW-0145">Chemotaxis</keyword>
<keyword evidence="14" id="KW-1185">Reference proteome</keyword>
<evidence type="ECO:0000313" key="12">
    <source>
        <dbReference type="EMBL" id="QUO43160.1"/>
    </source>
</evidence>
<keyword evidence="11" id="KW-0966">Cell projection</keyword>
<evidence type="ECO:0000256" key="9">
    <source>
        <dbReference type="ARBA" id="ARBA00023136"/>
    </source>
</evidence>
<dbReference type="KEGG" id="bcop:JD108_09840"/>
<dbReference type="GO" id="GO:0005886">
    <property type="term" value="C:plasma membrane"/>
    <property type="evidence" value="ECO:0007669"/>
    <property type="project" value="UniProtKB-SubCell"/>
</dbReference>
<evidence type="ECO:0000256" key="2">
    <source>
        <dbReference type="ARBA" id="ARBA00010004"/>
    </source>
</evidence>
<reference evidence="12" key="2">
    <citation type="submission" date="2021-04" db="EMBL/GenBank/DDBJ databases">
        <title>Brevibacillus composti FJAT-54423, complete genome.</title>
        <authorList>
            <person name="Tang R."/>
        </authorList>
    </citation>
    <scope>NUCLEOTIDE SEQUENCE</scope>
    <source>
        <strain evidence="12">FJAT-54424</strain>
    </source>
</reference>
<keyword evidence="9" id="KW-0472">Membrane</keyword>
<dbReference type="GO" id="GO:0015031">
    <property type="term" value="P:protein transport"/>
    <property type="evidence" value="ECO:0007669"/>
    <property type="project" value="UniProtKB-KW"/>
</dbReference>
<evidence type="ECO:0000256" key="3">
    <source>
        <dbReference type="ARBA" id="ARBA00020392"/>
    </source>
</evidence>
<keyword evidence="4" id="KW-0813">Transport</keyword>
<keyword evidence="7" id="KW-1005">Bacterial flagellum biogenesis</keyword>
<proteinExistence type="inferred from homology"/>
<reference evidence="11 13" key="1">
    <citation type="submission" date="2020-12" db="EMBL/GenBank/DDBJ databases">
        <title>strain FJAT-54423T represents a novel species of the genus Brevibacillus.</title>
        <authorList>
            <person name="Tang R."/>
        </authorList>
    </citation>
    <scope>NUCLEOTIDE SEQUENCE [LARGE SCALE GENOMIC DNA]</scope>
    <source>
        <strain evidence="11 13">FJAT-54423</strain>
    </source>
</reference>
<comment type="similarity">
    <text evidence="2">Belongs to the FliJ family.</text>
</comment>
<evidence type="ECO:0000256" key="4">
    <source>
        <dbReference type="ARBA" id="ARBA00022448"/>
    </source>
</evidence>
<evidence type="ECO:0000313" key="14">
    <source>
        <dbReference type="Proteomes" id="UP000677234"/>
    </source>
</evidence>
<keyword evidence="5" id="KW-1003">Cell membrane</keyword>
<dbReference type="Proteomes" id="UP000677234">
    <property type="component" value="Chromosome"/>
</dbReference>
<dbReference type="Pfam" id="PF02050">
    <property type="entry name" value="FliJ"/>
    <property type="match status" value="1"/>
</dbReference>
<comment type="subcellular location">
    <subcellularLocation>
        <location evidence="1">Cell membrane</location>
        <topology evidence="1">Peripheral membrane protein</topology>
        <orientation evidence="1">Cytoplasmic side</orientation>
    </subcellularLocation>
</comment>
<dbReference type="InterPro" id="IPR052570">
    <property type="entry name" value="FliJ"/>
</dbReference>
<evidence type="ECO:0000256" key="7">
    <source>
        <dbReference type="ARBA" id="ARBA00022795"/>
    </source>
</evidence>
<dbReference type="PANTHER" id="PTHR38786">
    <property type="entry name" value="FLAGELLAR FLIJ PROTEIN"/>
    <property type="match status" value="1"/>
</dbReference>
<dbReference type="Proteomes" id="UP000595847">
    <property type="component" value="Chromosome"/>
</dbReference>
<evidence type="ECO:0000256" key="5">
    <source>
        <dbReference type="ARBA" id="ARBA00022475"/>
    </source>
</evidence>
<name>A0A7T5EP21_9BACL</name>
<dbReference type="EMBL" id="CP066308">
    <property type="protein sequence ID" value="QQE76131.1"/>
    <property type="molecule type" value="Genomic_DNA"/>
</dbReference>
<evidence type="ECO:0000256" key="1">
    <source>
        <dbReference type="ARBA" id="ARBA00004413"/>
    </source>
</evidence>
<evidence type="ECO:0000313" key="13">
    <source>
        <dbReference type="Proteomes" id="UP000595847"/>
    </source>
</evidence>
<keyword evidence="10" id="KW-1006">Bacterial flagellum protein export</keyword>
<dbReference type="GO" id="GO:0006935">
    <property type="term" value="P:chemotaxis"/>
    <property type="evidence" value="ECO:0007669"/>
    <property type="project" value="UniProtKB-KW"/>
</dbReference>
<sequence length="150" mass="17883">MKVFQFHLQKVLDVKEKEKEQAEWAFGKSVQRKNEEEWKLGKLEGLREQATGMLHSAQSQSQTVSISRLMEIARYRESVDRSISRQKATLYGCEQEVERCQRRLTEQMKETQLWQKLRDKAQGQYLEALKQREQKEMDEIGTQLYLRKSN</sequence>
<gene>
    <name evidence="11" type="primary">fliJ</name>
    <name evidence="11" type="ORF">JD108_09840</name>
    <name evidence="12" type="ORF">KDJ56_09535</name>
</gene>
<evidence type="ECO:0000256" key="8">
    <source>
        <dbReference type="ARBA" id="ARBA00022927"/>
    </source>
</evidence>
<dbReference type="RefSeq" id="WP_198829639.1">
    <property type="nucleotide sequence ID" value="NZ_CP066308.1"/>
</dbReference>
<dbReference type="AlphaFoldDB" id="A0A7T5EP21"/>
<dbReference type="GO" id="GO:0009288">
    <property type="term" value="C:bacterial-type flagellum"/>
    <property type="evidence" value="ECO:0007669"/>
    <property type="project" value="InterPro"/>
</dbReference>
<protein>
    <recommendedName>
        <fullName evidence="3">Flagellar FliJ protein</fullName>
    </recommendedName>
</protein>
<dbReference type="GO" id="GO:0071973">
    <property type="term" value="P:bacterial-type flagellum-dependent cell motility"/>
    <property type="evidence" value="ECO:0007669"/>
    <property type="project" value="InterPro"/>
</dbReference>
<dbReference type="EMBL" id="CP073708">
    <property type="protein sequence ID" value="QUO43160.1"/>
    <property type="molecule type" value="Genomic_DNA"/>
</dbReference>